<dbReference type="Pfam" id="PF00067">
    <property type="entry name" value="p450"/>
    <property type="match status" value="1"/>
</dbReference>
<keyword evidence="3 7" id="KW-0479">Metal-binding</keyword>
<evidence type="ECO:0000256" key="3">
    <source>
        <dbReference type="ARBA" id="ARBA00022723"/>
    </source>
</evidence>
<feature type="binding site" description="axial binding residue" evidence="7">
    <location>
        <position position="474"/>
    </location>
    <ligand>
        <name>heme</name>
        <dbReference type="ChEBI" id="CHEBI:30413"/>
    </ligand>
    <ligandPart>
        <name>Fe</name>
        <dbReference type="ChEBI" id="CHEBI:18248"/>
    </ligandPart>
</feature>
<evidence type="ECO:0000256" key="1">
    <source>
        <dbReference type="ARBA" id="ARBA00010617"/>
    </source>
</evidence>
<name>A0A061S1E3_9CHLO</name>
<reference evidence="10" key="1">
    <citation type="submission" date="2014-05" db="EMBL/GenBank/DDBJ databases">
        <title>The transcriptome of the halophilic microalga Tetraselmis sp. GSL018 isolated from the Great Salt Lake, Utah.</title>
        <authorList>
            <person name="Jinkerson R.E."/>
            <person name="D'Adamo S."/>
            <person name="Posewitz M.C."/>
        </authorList>
    </citation>
    <scope>NUCLEOTIDE SEQUENCE</scope>
    <source>
        <strain evidence="10">GSL018</strain>
    </source>
</reference>
<evidence type="ECO:0000256" key="5">
    <source>
        <dbReference type="ARBA" id="ARBA00023004"/>
    </source>
</evidence>
<keyword evidence="2 7" id="KW-0349">Heme</keyword>
<dbReference type="GO" id="GO:0004497">
    <property type="term" value="F:monooxygenase activity"/>
    <property type="evidence" value="ECO:0007669"/>
    <property type="project" value="UniProtKB-KW"/>
</dbReference>
<evidence type="ECO:0000256" key="6">
    <source>
        <dbReference type="ARBA" id="ARBA00023033"/>
    </source>
</evidence>
<dbReference type="InterPro" id="IPR050196">
    <property type="entry name" value="Cytochrome_P450_Monoox"/>
</dbReference>
<gene>
    <name evidence="10" type="primary">CYP4F2_3</name>
    <name evidence="10" type="ORF">TSPGSL018_13835</name>
</gene>
<dbReference type="InterPro" id="IPR017972">
    <property type="entry name" value="Cyt_P450_CS"/>
</dbReference>
<evidence type="ECO:0000256" key="4">
    <source>
        <dbReference type="ARBA" id="ARBA00023002"/>
    </source>
</evidence>
<accession>A0A061S1E3</accession>
<dbReference type="SUPFAM" id="SSF48264">
    <property type="entry name" value="Cytochrome P450"/>
    <property type="match status" value="1"/>
</dbReference>
<protein>
    <submittedName>
        <fullName evidence="10">Leukotriene-B4 20-monooxygenase</fullName>
    </submittedName>
</protein>
<dbReference type="AlphaFoldDB" id="A0A061S1E3"/>
<keyword evidence="5 7" id="KW-0408">Iron</keyword>
<dbReference type="PANTHER" id="PTHR24291">
    <property type="entry name" value="CYTOCHROME P450 FAMILY 4"/>
    <property type="match status" value="1"/>
</dbReference>
<dbReference type="GO" id="GO:0016705">
    <property type="term" value="F:oxidoreductase activity, acting on paired donors, with incorporation or reduction of molecular oxygen"/>
    <property type="evidence" value="ECO:0007669"/>
    <property type="project" value="InterPro"/>
</dbReference>
<dbReference type="PANTHER" id="PTHR24291:SF50">
    <property type="entry name" value="BIFUNCTIONAL ALBAFLAVENONE MONOOXYGENASE_TERPENE SYNTHASE"/>
    <property type="match status" value="1"/>
</dbReference>
<dbReference type="PRINTS" id="PR00463">
    <property type="entry name" value="EP450I"/>
</dbReference>
<comment type="similarity">
    <text evidence="1 8">Belongs to the cytochrome P450 family.</text>
</comment>
<proteinExistence type="inferred from homology"/>
<evidence type="ECO:0000256" key="8">
    <source>
        <dbReference type="RuleBase" id="RU000461"/>
    </source>
</evidence>
<evidence type="ECO:0000313" key="10">
    <source>
        <dbReference type="EMBL" id="JAC78982.1"/>
    </source>
</evidence>
<dbReference type="PROSITE" id="PS00086">
    <property type="entry name" value="CYTOCHROME_P450"/>
    <property type="match status" value="1"/>
</dbReference>
<comment type="cofactor">
    <cofactor evidence="7">
        <name>heme</name>
        <dbReference type="ChEBI" id="CHEBI:30413"/>
    </cofactor>
</comment>
<keyword evidence="4 8" id="KW-0560">Oxidoreductase</keyword>
<evidence type="ECO:0000256" key="2">
    <source>
        <dbReference type="ARBA" id="ARBA00022617"/>
    </source>
</evidence>
<sequence length="543" mass="61119">MAVNGSFSCILQPNTCRPRTCSVRNYGNEPCFILRRHKGRPVLVQASATTDSVAAAKPPEKMRGALPVVGNFHQFKFSKLYKDIDDFHKQHDSQALEVSMFRRRSCHTRDPNDCAQIFRDAEVFPKSPDINVVSDWLGEGLATQSNIQKHAEMRRLLNPAFRQDYIKGLSPAFAEVGDRLADALLELGEHDIQDMAARATIDIIGRTGFRYDFGCLDLAMGRRRSGATVEAAGERLDVAKLFDQLVFGVSRIFAFSYFFPRREWIPGFSEYRAAIRKLDAVINSVLEERRRVGVDPEDRDLISYCLRAMEEDSGIMNDKQIRNELHTLLFAGSDTTANTLSWTFHLLSHRPEMMARCLQEADALRDHDGELSPALLNERLPYLTACVKETLRMYPPAPMLSRVCTKDTVLEGTRTLVSKGSMVTLDIWSVHRNPKHWVRPDEYRPERWLAEGEAEFGPILQEAFIPFGGGSRICIGMYFAIMEAQVIAAQVLQKVKFEPVPGFEPDAVMRMTLSSKNGIRLRALPRSSGDGRPSGQQTAATSV</sequence>
<keyword evidence="6 8" id="KW-0503">Monooxygenase</keyword>
<dbReference type="GO" id="GO:0020037">
    <property type="term" value="F:heme binding"/>
    <property type="evidence" value="ECO:0007669"/>
    <property type="project" value="InterPro"/>
</dbReference>
<dbReference type="EMBL" id="GBEZ01006417">
    <property type="protein sequence ID" value="JAC78982.1"/>
    <property type="molecule type" value="Transcribed_RNA"/>
</dbReference>
<feature type="compositionally biased region" description="Polar residues" evidence="9">
    <location>
        <begin position="534"/>
        <end position="543"/>
    </location>
</feature>
<dbReference type="InterPro" id="IPR002401">
    <property type="entry name" value="Cyt_P450_E_grp-I"/>
</dbReference>
<feature type="region of interest" description="Disordered" evidence="9">
    <location>
        <begin position="523"/>
        <end position="543"/>
    </location>
</feature>
<organism evidence="10">
    <name type="scientific">Tetraselmis sp. GSL018</name>
    <dbReference type="NCBI Taxonomy" id="582737"/>
    <lineage>
        <taxon>Eukaryota</taxon>
        <taxon>Viridiplantae</taxon>
        <taxon>Chlorophyta</taxon>
        <taxon>core chlorophytes</taxon>
        <taxon>Chlorodendrophyceae</taxon>
        <taxon>Chlorodendrales</taxon>
        <taxon>Chlorodendraceae</taxon>
        <taxon>Tetraselmis</taxon>
    </lineage>
</organism>
<dbReference type="InterPro" id="IPR036396">
    <property type="entry name" value="Cyt_P450_sf"/>
</dbReference>
<dbReference type="PRINTS" id="PR00385">
    <property type="entry name" value="P450"/>
</dbReference>
<evidence type="ECO:0000256" key="9">
    <source>
        <dbReference type="SAM" id="MobiDB-lite"/>
    </source>
</evidence>
<dbReference type="InterPro" id="IPR001128">
    <property type="entry name" value="Cyt_P450"/>
</dbReference>
<dbReference type="Gene3D" id="1.10.630.10">
    <property type="entry name" value="Cytochrome P450"/>
    <property type="match status" value="1"/>
</dbReference>
<dbReference type="GO" id="GO:0005506">
    <property type="term" value="F:iron ion binding"/>
    <property type="evidence" value="ECO:0007669"/>
    <property type="project" value="InterPro"/>
</dbReference>
<evidence type="ECO:0000256" key="7">
    <source>
        <dbReference type="PIRSR" id="PIRSR602401-1"/>
    </source>
</evidence>